<dbReference type="EMBL" id="FQYN01000009">
    <property type="protein sequence ID" value="SHJ67402.1"/>
    <property type="molecule type" value="Genomic_DNA"/>
</dbReference>
<keyword evidence="1" id="KW-0732">Signal</keyword>
<keyword evidence="4" id="KW-1185">Reference proteome</keyword>
<dbReference type="AlphaFoldDB" id="A0A1M6L887"/>
<dbReference type="STRING" id="1121955.SAMN02745146_3663"/>
<evidence type="ECO:0000313" key="3">
    <source>
        <dbReference type="EMBL" id="SHJ67402.1"/>
    </source>
</evidence>
<accession>A0A1M6L887</accession>
<feature type="signal peptide" evidence="1">
    <location>
        <begin position="1"/>
        <end position="34"/>
    </location>
</feature>
<dbReference type="RefSeq" id="WP_073111889.1">
    <property type="nucleotide sequence ID" value="NZ_FQYN01000009.1"/>
</dbReference>
<dbReference type="InterPro" id="IPR046235">
    <property type="entry name" value="DUF6268"/>
</dbReference>
<dbReference type="Proteomes" id="UP000184418">
    <property type="component" value="Unassembled WGS sequence"/>
</dbReference>
<name>A0A1M6L887_9BACT</name>
<evidence type="ECO:0000259" key="2">
    <source>
        <dbReference type="Pfam" id="PF19783"/>
    </source>
</evidence>
<dbReference type="OrthoDB" id="1112363at2"/>
<sequence length="375" mass="42487">MISFSTLSSLCCSPTRRGLATGLALLALRLTATAQIYPAPAPLPGDTARGKEFAVPSVVGMGPSKGLVIRYERMPRFNVASAGTVVGLQDYSSEATKNARLTIKGYIPMLNHPHLKLVLGINYEREEFQFRDRPTGYELYDNIENKGLKTLGAQLAVIRPVNTVNWYIFRVKGELSGDYNSSELSVRDYLRVSSELLYGWKRSPTFSWGVGVQLGYTFGRQSIYPALLYNRTFNDRWGVEALFPARITARYNASPRSLFFAGYSVDGLNYIVKLRQPLQRNGTNGQSDPSKTALRTLELRETEVKFRGRWEREIYDFLWFGLEGGYRYNYAFDAFDRTNADREKIIDSKLANAPYASVELFIVPPRKFLKNAPRR</sequence>
<evidence type="ECO:0000313" key="4">
    <source>
        <dbReference type="Proteomes" id="UP000184418"/>
    </source>
</evidence>
<feature type="chain" id="PRO_5012657991" description="DUF6268 domain-containing protein" evidence="1">
    <location>
        <begin position="35"/>
        <end position="375"/>
    </location>
</feature>
<reference evidence="3 4" key="1">
    <citation type="submission" date="2016-11" db="EMBL/GenBank/DDBJ databases">
        <authorList>
            <person name="Jaros S."/>
            <person name="Januszkiewicz K."/>
            <person name="Wedrychowicz H."/>
        </authorList>
    </citation>
    <scope>NUCLEOTIDE SEQUENCE [LARGE SCALE GENOMIC DNA]</scope>
    <source>
        <strain evidence="3 4">DSM 21074</strain>
    </source>
</reference>
<gene>
    <name evidence="3" type="ORF">SAMN02745146_3663</name>
</gene>
<proteinExistence type="predicted"/>
<organism evidence="3 4">
    <name type="scientific">Hymenobacter daecheongensis DSM 21074</name>
    <dbReference type="NCBI Taxonomy" id="1121955"/>
    <lineage>
        <taxon>Bacteria</taxon>
        <taxon>Pseudomonadati</taxon>
        <taxon>Bacteroidota</taxon>
        <taxon>Cytophagia</taxon>
        <taxon>Cytophagales</taxon>
        <taxon>Hymenobacteraceae</taxon>
        <taxon>Hymenobacter</taxon>
    </lineage>
</organism>
<dbReference type="Pfam" id="PF19783">
    <property type="entry name" value="DUF6268"/>
    <property type="match status" value="1"/>
</dbReference>
<feature type="domain" description="DUF6268" evidence="2">
    <location>
        <begin position="155"/>
        <end position="273"/>
    </location>
</feature>
<protein>
    <recommendedName>
        <fullName evidence="2">DUF6268 domain-containing protein</fullName>
    </recommendedName>
</protein>
<evidence type="ECO:0000256" key="1">
    <source>
        <dbReference type="SAM" id="SignalP"/>
    </source>
</evidence>